<dbReference type="RefSeq" id="WP_099286496.1">
    <property type="nucleotide sequence ID" value="NZ_BEWP01000005.1"/>
</dbReference>
<sequence>MSQSVMEIACLRPEARISTLIPEIAKAVGVLCVIFVGLLLLMAIHGPASAQDIEDRPDQVSVSYIRQDLSDPIRARRLLVRVDRAALKACGAMDGLSIPTQELIIRSDCHHETFNRTVKAFHSPTLTHLADAIDLWVGPTTQEP</sequence>
<accession>A0ABQ5WRM4</accession>
<gene>
    <name evidence="2" type="ORF">GCM10007870_08950</name>
</gene>
<evidence type="ECO:0000256" key="1">
    <source>
        <dbReference type="SAM" id="Phobius"/>
    </source>
</evidence>
<evidence type="ECO:0008006" key="4">
    <source>
        <dbReference type="Google" id="ProtNLM"/>
    </source>
</evidence>
<dbReference type="GeneID" id="76194615"/>
<proteinExistence type="predicted"/>
<reference evidence="3" key="1">
    <citation type="journal article" date="2019" name="Int. J. Syst. Evol. Microbiol.">
        <title>The Global Catalogue of Microorganisms (GCM) 10K type strain sequencing project: providing services to taxonomists for standard genome sequencing and annotation.</title>
        <authorList>
            <consortium name="The Broad Institute Genomics Platform"/>
            <consortium name="The Broad Institute Genome Sequencing Center for Infectious Disease"/>
            <person name="Wu L."/>
            <person name="Ma J."/>
        </authorList>
    </citation>
    <scope>NUCLEOTIDE SEQUENCE [LARGE SCALE GENOMIC DNA]</scope>
    <source>
        <strain evidence="3">NBRC 3266</strain>
    </source>
</reference>
<evidence type="ECO:0000313" key="2">
    <source>
        <dbReference type="EMBL" id="GLQ65311.1"/>
    </source>
</evidence>
<keyword evidence="1" id="KW-1133">Transmembrane helix</keyword>
<dbReference type="InterPro" id="IPR030972">
    <property type="entry name" value="UrcA_uranyl"/>
</dbReference>
<keyword evidence="1" id="KW-0812">Transmembrane</keyword>
<name>A0ABQ5WRM4_9PROT</name>
<feature type="transmembrane region" description="Helical" evidence="1">
    <location>
        <begin position="24"/>
        <end position="44"/>
    </location>
</feature>
<dbReference type="NCBIfam" id="TIGR04433">
    <property type="entry name" value="UrcA_uranyl"/>
    <property type="match status" value="1"/>
</dbReference>
<keyword evidence="1" id="KW-0472">Membrane</keyword>
<keyword evidence="3" id="KW-1185">Reference proteome</keyword>
<dbReference type="EMBL" id="BSNV01000004">
    <property type="protein sequence ID" value="GLQ65311.1"/>
    <property type="molecule type" value="Genomic_DNA"/>
</dbReference>
<evidence type="ECO:0000313" key="3">
    <source>
        <dbReference type="Proteomes" id="UP001156629"/>
    </source>
</evidence>
<dbReference type="Proteomes" id="UP001156629">
    <property type="component" value="Unassembled WGS sequence"/>
</dbReference>
<protein>
    <recommendedName>
        <fullName evidence="4">UrcA family protein</fullName>
    </recommendedName>
</protein>
<comment type="caution">
    <text evidence="2">The sequence shown here is derived from an EMBL/GenBank/DDBJ whole genome shotgun (WGS) entry which is preliminary data.</text>
</comment>
<organism evidence="2 3">
    <name type="scientific">Gluconobacter kondonii</name>
    <dbReference type="NCBI Taxonomy" id="941463"/>
    <lineage>
        <taxon>Bacteria</taxon>
        <taxon>Pseudomonadati</taxon>
        <taxon>Pseudomonadota</taxon>
        <taxon>Alphaproteobacteria</taxon>
        <taxon>Acetobacterales</taxon>
        <taxon>Acetobacteraceae</taxon>
        <taxon>Gluconobacter</taxon>
    </lineage>
</organism>